<feature type="compositionally biased region" description="Gly residues" evidence="1">
    <location>
        <begin position="1147"/>
        <end position="1163"/>
    </location>
</feature>
<feature type="region of interest" description="Disordered" evidence="1">
    <location>
        <begin position="1392"/>
        <end position="1418"/>
    </location>
</feature>
<proteinExistence type="predicted"/>
<feature type="compositionally biased region" description="Gly residues" evidence="1">
    <location>
        <begin position="372"/>
        <end position="381"/>
    </location>
</feature>
<feature type="region of interest" description="Disordered" evidence="1">
    <location>
        <begin position="417"/>
        <end position="552"/>
    </location>
</feature>
<feature type="region of interest" description="Disordered" evidence="1">
    <location>
        <begin position="369"/>
        <end position="393"/>
    </location>
</feature>
<feature type="region of interest" description="Disordered" evidence="1">
    <location>
        <begin position="1139"/>
        <end position="1173"/>
    </location>
</feature>
<protein>
    <submittedName>
        <fullName evidence="2">Putative Linear gramicidin synthase subunit C</fullName>
    </submittedName>
</protein>
<comment type="caution">
    <text evidence="2">The sequence shown here is derived from an EMBL/GenBank/DDBJ whole genome shotgun (WGS) entry which is preliminary data.</text>
</comment>
<dbReference type="AntiFam" id="ANF00178">
    <property type="entry name" value="Shadow ORF (opposite dhbF)"/>
</dbReference>
<feature type="region of interest" description="Disordered" evidence="1">
    <location>
        <begin position="1689"/>
        <end position="1713"/>
    </location>
</feature>
<dbReference type="Proteomes" id="UP000014629">
    <property type="component" value="Unassembled WGS sequence"/>
</dbReference>
<dbReference type="EMBL" id="AOPZ01000078">
    <property type="protein sequence ID" value="EPH44640.1"/>
    <property type="molecule type" value="Genomic_DNA"/>
</dbReference>
<organism evidence="2 3">
    <name type="scientific">Streptomyces aurantiacus JA 4570</name>
    <dbReference type="NCBI Taxonomy" id="1286094"/>
    <lineage>
        <taxon>Bacteria</taxon>
        <taxon>Bacillati</taxon>
        <taxon>Actinomycetota</taxon>
        <taxon>Actinomycetes</taxon>
        <taxon>Kitasatosporales</taxon>
        <taxon>Streptomycetaceae</taxon>
        <taxon>Streptomyces</taxon>
        <taxon>Streptomyces aurantiacus group</taxon>
    </lineage>
</organism>
<feature type="compositionally biased region" description="Basic and acidic residues" evidence="1">
    <location>
        <begin position="1692"/>
        <end position="1706"/>
    </location>
</feature>
<dbReference type="PATRIC" id="fig|1286094.4.peg.2174"/>
<evidence type="ECO:0000313" key="3">
    <source>
        <dbReference type="Proteomes" id="UP000014629"/>
    </source>
</evidence>
<keyword evidence="3" id="KW-1185">Reference proteome</keyword>
<feature type="region of interest" description="Disordered" evidence="1">
    <location>
        <begin position="1"/>
        <end position="39"/>
    </location>
</feature>
<feature type="region of interest" description="Disordered" evidence="1">
    <location>
        <begin position="893"/>
        <end position="913"/>
    </location>
</feature>
<name>S4A1R7_9ACTN</name>
<accession>S4A1R7</accession>
<evidence type="ECO:0000313" key="2">
    <source>
        <dbReference type="EMBL" id="EPH44640.1"/>
    </source>
</evidence>
<evidence type="ECO:0000256" key="1">
    <source>
        <dbReference type="SAM" id="MobiDB-lite"/>
    </source>
</evidence>
<reference evidence="2 3" key="1">
    <citation type="submission" date="2013-02" db="EMBL/GenBank/DDBJ databases">
        <title>Draft Genome Sequence of Streptomyces aurantiacus, Which Produces Setomimycin.</title>
        <authorList>
            <person name="Gruening B.A."/>
            <person name="Praeg A."/>
            <person name="Erxleben A."/>
            <person name="Guenther S."/>
            <person name="Mueller M."/>
        </authorList>
    </citation>
    <scope>NUCLEOTIDE SEQUENCE [LARGE SCALE GENOMIC DNA]</scope>
    <source>
        <strain evidence="2 3">JA 4570</strain>
    </source>
</reference>
<sequence length="1713" mass="179896">MPRHGVDDQVVGGQEQYGPPVAAGAAQRGPEQGGGGQVEAAAQAVGQLVQRRVGAFRGAPRQVVHLQVDPVAGGGAVLAPAPVGVPLVAQPQGVVVFEDRGERAAQQRLVSVGGQVVGDPLREARRVTGEGVEQPVLYGGQWRLAHDRALFCAGRRGGQVLGRHGQLRDRLVLEQVPGGEGQAGPAGGGDDLDAEDGVAAKGEVVVAHAHVGHAEHLGPDGGECLLGGGAWRVLPAAGVTRRPHRLGQCPAVQLPGGAERQLLQRHHHGRDQVVGQRPREEGAQLGRIRDISAVGDRVGHEAPVAVVFDHLGGGRGHVRVPGEGGFHLSQLDAEAAQLHLVVGAAEVVQFAAGVAAYEVAGAVHPGARRAEGVGGEAGRGQTGPVEVTTGQRRPAEPQFTGHPIGHRPQPCVQHIRAGTRQPPADGRSRALQLQRIRPRGHDRGLGRPVGVHQAVVRRPPRHQLRPTGVSPDRQGLQVGQRARRVRRQRGQRGRRQQRVRDTATAQHLRQLGTEQRAGRRHHQSRPLRQGHAQLQHRGIETRRGERQNPVPGTHLVVRGLGGGEARHPPVGDDHTLGSAGRTRGVDDVRRIIQPQRTDTVDVRGSMPRLVGRCGGEQTGDLFGAQGQRGRRVPQHQLNPLLRIAGIHRQERRTRLRDRHLSQNHLRRTRQRQRNKITGTHTPRDEPVRQHIRPRLQLRERQRQARRIQSSGIRRAIHRRLHQNRQSDRLHGINLRASRTRQQTAPLGGRQHINGIHSRGVRRTGQLVQGVQQLVGQGAGRGRLEVAGVVAELDREPLARRDHHGERIVGRLQVAFLLDGQAVPGQRVRVERVVLEDHDAVEQAGAAGDVAPGLHLGEGDEVVAPGLRLGGLELAEPVQEAPLPVDVCPSGQRVDEQADHGGHAREIGRAPGDGRAEHHVVTAAVAGLVGVEGLPPGAHRVRHHEGVVVADDRREVGHGEQGGAVRGVAQERQHVVLRRVHRDPGESGRGRVLLPEGGRGQVRVVEVPHQPPHTPVVLPGRVGVVQEPPVESLFLRPLGALGELLSHEEELLAGVGPHEGQVGAVVGAPLPPVAGHLRHQRALAVHHLVVGERQEVVLAVRVDHGEGQLAVVVLAVHGFVPDVLQGVVRPAHVPLQAEAEPAEASGPGVVGGPGDAVPGGGLLGDGDDPRGTPVDGGVHLLEEGHGVQVLAAAVLVRRPLTVLARVVEVEHGGDGVHTQAVDVELLAPVSGVGDKEVAYFLAAVVEGEGSPVGVFGTPGVVRLVEGLAVERRQRPVVLGEVGRNPVDDHPDAGLVQGVDEVFEVAACPAEPAQVVEADAGRRRAGEPVVPGQVPQGAVADAPVGDRAELLLHGLQGAAPVAVRHVERDGVQGGEPADRARQVDVVEQLVLAAVPLKADGDGPPSRPPGEDPAEGGEERVVDPGAIGAGHLAQQRVGALPVEAYGDLPDVGHGVGAVALADRVGTGVHGQRRGTVPGHVLPVLALGREATGCGVRVQAARPLLDGGGALRQTHRFPGPHLPVGGLQVLKEYAPGDAVDHQVMHRQEQAGAGPVEQAGGEERAGVEAEGGVRLGREAGLGLLGGRGVQAAQVVDFEEFGCRRPGVGARLPPRSVVLPVEARAQGVVVGPEGGERAAQGVGVDVLGRLHDEGLVEELGAVRSRVQEPVLDGCERDLPGHRVGAGDGCGSAAGGCEGGDRGMPEQVARGEGKTGGAGA</sequence>
<gene>
    <name evidence="2" type="ORF">STRAU_2198</name>
</gene>
<feature type="compositionally biased region" description="Basic residues" evidence="1">
    <location>
        <begin position="664"/>
        <end position="674"/>
    </location>
</feature>
<feature type="compositionally biased region" description="Basic and acidic residues" evidence="1">
    <location>
        <begin position="537"/>
        <end position="546"/>
    </location>
</feature>
<feature type="compositionally biased region" description="Basic residues" evidence="1">
    <location>
        <begin position="481"/>
        <end position="497"/>
    </location>
</feature>
<feature type="region of interest" description="Disordered" evidence="1">
    <location>
        <begin position="664"/>
        <end position="685"/>
    </location>
</feature>